<dbReference type="EMBL" id="JADGMS010000004">
    <property type="protein sequence ID" value="KAF9683631.1"/>
    <property type="molecule type" value="Genomic_DNA"/>
</dbReference>
<protein>
    <submittedName>
        <fullName evidence="1">Uncharacterized protein</fullName>
    </submittedName>
</protein>
<dbReference type="Proteomes" id="UP000657918">
    <property type="component" value="Chromosome 4"/>
</dbReference>
<proteinExistence type="predicted"/>
<evidence type="ECO:0000313" key="1">
    <source>
        <dbReference type="EMBL" id="KAF9683631.1"/>
    </source>
</evidence>
<accession>A0A835N2M2</accession>
<reference evidence="1 2" key="1">
    <citation type="submission" date="2020-10" db="EMBL/GenBank/DDBJ databases">
        <title>Plant Genome Project.</title>
        <authorList>
            <person name="Zhang R.-G."/>
        </authorList>
    </citation>
    <scope>NUCLEOTIDE SEQUENCE [LARGE SCALE GENOMIC DNA]</scope>
    <source>
        <strain evidence="1">FAFU-HL-1</strain>
        <tissue evidence="1">Leaf</tissue>
    </source>
</reference>
<gene>
    <name evidence="1" type="ORF">SADUNF_Sadunf04G0034000</name>
</gene>
<sequence length="59" mass="6636">MLKIAVAESFVFMNRPLDSLGFHQLTPEPAQIKSLKNMLLFQYLVNALEGHLAPRNGKP</sequence>
<keyword evidence="2" id="KW-1185">Reference proteome</keyword>
<name>A0A835N2M2_9ROSI</name>
<comment type="caution">
    <text evidence="1">The sequence shown here is derived from an EMBL/GenBank/DDBJ whole genome shotgun (WGS) entry which is preliminary data.</text>
</comment>
<organism evidence="1 2">
    <name type="scientific">Salix dunnii</name>
    <dbReference type="NCBI Taxonomy" id="1413687"/>
    <lineage>
        <taxon>Eukaryota</taxon>
        <taxon>Viridiplantae</taxon>
        <taxon>Streptophyta</taxon>
        <taxon>Embryophyta</taxon>
        <taxon>Tracheophyta</taxon>
        <taxon>Spermatophyta</taxon>
        <taxon>Magnoliopsida</taxon>
        <taxon>eudicotyledons</taxon>
        <taxon>Gunneridae</taxon>
        <taxon>Pentapetalae</taxon>
        <taxon>rosids</taxon>
        <taxon>fabids</taxon>
        <taxon>Malpighiales</taxon>
        <taxon>Salicaceae</taxon>
        <taxon>Saliceae</taxon>
        <taxon>Salix</taxon>
    </lineage>
</organism>
<dbReference type="AlphaFoldDB" id="A0A835N2M2"/>
<evidence type="ECO:0000313" key="2">
    <source>
        <dbReference type="Proteomes" id="UP000657918"/>
    </source>
</evidence>